<organism evidence="2 3">
    <name type="scientific">Desmophyllum pertusum</name>
    <dbReference type="NCBI Taxonomy" id="174260"/>
    <lineage>
        <taxon>Eukaryota</taxon>
        <taxon>Metazoa</taxon>
        <taxon>Cnidaria</taxon>
        <taxon>Anthozoa</taxon>
        <taxon>Hexacorallia</taxon>
        <taxon>Scleractinia</taxon>
        <taxon>Caryophylliina</taxon>
        <taxon>Caryophylliidae</taxon>
        <taxon>Desmophyllum</taxon>
    </lineage>
</organism>
<dbReference type="GO" id="GO:0000209">
    <property type="term" value="P:protein polyubiquitination"/>
    <property type="evidence" value="ECO:0007669"/>
    <property type="project" value="TreeGrafter"/>
</dbReference>
<keyword evidence="1" id="KW-0732">Signal</keyword>
<proteinExistence type="predicted"/>
<dbReference type="EC" id="2.3.2.27" evidence="2"/>
<keyword evidence="3" id="KW-1185">Reference proteome</keyword>
<feature type="signal peptide" evidence="1">
    <location>
        <begin position="1"/>
        <end position="15"/>
    </location>
</feature>
<dbReference type="PANTHER" id="PTHR13931:SF16">
    <property type="entry name" value="UBIQUITIN CONJUGATION FACTOR E4 A"/>
    <property type="match status" value="1"/>
</dbReference>
<dbReference type="OrthoDB" id="20295at2759"/>
<gene>
    <name evidence="2" type="primary">UBE4A_3</name>
    <name evidence="2" type="ORF">OS493_014327</name>
</gene>
<keyword evidence="2" id="KW-0012">Acyltransferase</keyword>
<evidence type="ECO:0000256" key="1">
    <source>
        <dbReference type="SAM" id="SignalP"/>
    </source>
</evidence>
<protein>
    <submittedName>
        <fullName evidence="2">Ubiquitin conjugation factor E4 A</fullName>
        <ecNumber evidence="2">2.3.2.27</ecNumber>
    </submittedName>
</protein>
<feature type="chain" id="PRO_5040738851" evidence="1">
    <location>
        <begin position="16"/>
        <end position="213"/>
    </location>
</feature>
<name>A0A9W9Z4J0_9CNID</name>
<dbReference type="Proteomes" id="UP001163046">
    <property type="component" value="Unassembled WGS sequence"/>
</dbReference>
<reference evidence="2" key="1">
    <citation type="submission" date="2023-01" db="EMBL/GenBank/DDBJ databases">
        <title>Genome assembly of the deep-sea coral Lophelia pertusa.</title>
        <authorList>
            <person name="Herrera S."/>
            <person name="Cordes E."/>
        </authorList>
    </citation>
    <scope>NUCLEOTIDE SEQUENCE</scope>
    <source>
        <strain evidence="2">USNM1676648</strain>
        <tissue evidence="2">Polyp</tissue>
    </source>
</reference>
<evidence type="ECO:0000313" key="2">
    <source>
        <dbReference type="EMBL" id="KAJ7373179.1"/>
    </source>
</evidence>
<dbReference type="AlphaFoldDB" id="A0A9W9Z4J0"/>
<dbReference type="GO" id="GO:0036503">
    <property type="term" value="P:ERAD pathway"/>
    <property type="evidence" value="ECO:0007669"/>
    <property type="project" value="InterPro"/>
</dbReference>
<dbReference type="InterPro" id="IPR045132">
    <property type="entry name" value="UBE4"/>
</dbReference>
<dbReference type="GO" id="GO:0000151">
    <property type="term" value="C:ubiquitin ligase complex"/>
    <property type="evidence" value="ECO:0007669"/>
    <property type="project" value="InterPro"/>
</dbReference>
<evidence type="ECO:0000313" key="3">
    <source>
        <dbReference type="Proteomes" id="UP001163046"/>
    </source>
</evidence>
<keyword evidence="2" id="KW-0808">Transferase</keyword>
<dbReference type="EMBL" id="MU826832">
    <property type="protein sequence ID" value="KAJ7373179.1"/>
    <property type="molecule type" value="Genomic_DNA"/>
</dbReference>
<accession>A0A9W9Z4J0</accession>
<sequence>MILQLIILLIIFVFQEKDPTLLKWQKEQKHWHYHMQGDQVVAEFMDGLVQEHQRKDDLISMFSPVLDMLAERSKDLSSLLQSDIRNYIDILLFFAKHIGLTEILVSSRFWLPPKSPIGAIQGHAFEKQTLLGFLMGLTSMSRDPSKPCEFFQRPTEQSHAEMQATMANLRTHLDSFIRKTPQGLRGTHIGSETTRELTKEEAASLYATDATST</sequence>
<comment type="caution">
    <text evidence="2">The sequence shown here is derived from an EMBL/GenBank/DDBJ whole genome shotgun (WGS) entry which is preliminary data.</text>
</comment>
<dbReference type="PANTHER" id="PTHR13931">
    <property type="entry name" value="UBIQUITINATION FACTOR E4"/>
    <property type="match status" value="1"/>
</dbReference>
<dbReference type="GO" id="GO:0005737">
    <property type="term" value="C:cytoplasm"/>
    <property type="evidence" value="ECO:0007669"/>
    <property type="project" value="TreeGrafter"/>
</dbReference>
<dbReference type="GO" id="GO:0005634">
    <property type="term" value="C:nucleus"/>
    <property type="evidence" value="ECO:0007669"/>
    <property type="project" value="TreeGrafter"/>
</dbReference>
<dbReference type="GO" id="GO:0034450">
    <property type="term" value="F:ubiquitin-ubiquitin ligase activity"/>
    <property type="evidence" value="ECO:0007669"/>
    <property type="project" value="InterPro"/>
</dbReference>